<dbReference type="HOGENOM" id="CLU_165293_0_0_10"/>
<dbReference type="PATRIC" id="fig|742725.3.peg.2076"/>
<feature type="transmembrane region" description="Helical" evidence="1">
    <location>
        <begin position="6"/>
        <end position="24"/>
    </location>
</feature>
<dbReference type="eggNOG" id="ENOG5032S18">
    <property type="taxonomic scope" value="Bacteria"/>
</dbReference>
<protein>
    <recommendedName>
        <fullName evidence="4">EamA domain-containing protein</fullName>
    </recommendedName>
</protein>
<dbReference type="AlphaFoldDB" id="G5HBG5"/>
<reference evidence="2 3" key="1">
    <citation type="submission" date="2011-08" db="EMBL/GenBank/DDBJ databases">
        <title>The Genome Sequence of Alistipes indistinctus YIT 12060.</title>
        <authorList>
            <consortium name="The Broad Institute Genome Sequencing Platform"/>
            <person name="Earl A."/>
            <person name="Ward D."/>
            <person name="Feldgarden M."/>
            <person name="Gevers D."/>
            <person name="Morotomi M."/>
            <person name="Young S.K."/>
            <person name="Zeng Q."/>
            <person name="Gargeya S."/>
            <person name="Fitzgerald M."/>
            <person name="Haas B."/>
            <person name="Abouelleil A."/>
            <person name="Alvarado L."/>
            <person name="Arachchi H.M."/>
            <person name="Berlin A."/>
            <person name="Brown A."/>
            <person name="Chapman S.B."/>
            <person name="Chen Z."/>
            <person name="Dunbar C."/>
            <person name="Freedman E."/>
            <person name="Gearin G."/>
            <person name="Gellesch M."/>
            <person name="Goldberg J."/>
            <person name="Griggs A."/>
            <person name="Gujja S."/>
            <person name="Heiman D."/>
            <person name="Howarth C."/>
            <person name="Larson L."/>
            <person name="Lui A."/>
            <person name="MacDonald P.J.P."/>
            <person name="Montmayeur A."/>
            <person name="Murphy C."/>
            <person name="Neiman D."/>
            <person name="Pearson M."/>
            <person name="Priest M."/>
            <person name="Roberts A."/>
            <person name="Saif S."/>
            <person name="Shea T."/>
            <person name="Shenoy N."/>
            <person name="Sisk P."/>
            <person name="Stolte C."/>
            <person name="Sykes S."/>
            <person name="Wortman J."/>
            <person name="Nusbaum C."/>
            <person name="Birren B."/>
        </authorList>
    </citation>
    <scope>NUCLEOTIDE SEQUENCE [LARGE SCALE GENOMIC DNA]</scope>
    <source>
        <strain evidence="2 3">YIT 12060</strain>
    </source>
</reference>
<name>G5HBG5_9BACT</name>
<comment type="caution">
    <text evidence="2">The sequence shown here is derived from an EMBL/GenBank/DDBJ whole genome shotgun (WGS) entry which is preliminary data.</text>
</comment>
<keyword evidence="3" id="KW-1185">Reference proteome</keyword>
<sequence length="107" mass="11833">MDKLLFSILLGLLIGLIDIIPMMVQKLPKYSTVSAFIHYFFITIVIIHLDLPQVPWWLQGGIVALALTVPMLIQVGHDDRKPVPIIATNALILGSVVGILAHFTHLT</sequence>
<evidence type="ECO:0008006" key="4">
    <source>
        <dbReference type="Google" id="ProtNLM"/>
    </source>
</evidence>
<organism evidence="2 3">
    <name type="scientific">Alistipes indistinctus YIT 12060</name>
    <dbReference type="NCBI Taxonomy" id="742725"/>
    <lineage>
        <taxon>Bacteria</taxon>
        <taxon>Pseudomonadati</taxon>
        <taxon>Bacteroidota</taxon>
        <taxon>Bacteroidia</taxon>
        <taxon>Bacteroidales</taxon>
        <taxon>Rikenellaceae</taxon>
        <taxon>Alistipes</taxon>
    </lineage>
</organism>
<evidence type="ECO:0000313" key="2">
    <source>
        <dbReference type="EMBL" id="EHB91931.1"/>
    </source>
</evidence>
<feature type="transmembrane region" description="Helical" evidence="1">
    <location>
        <begin position="31"/>
        <end position="49"/>
    </location>
</feature>
<keyword evidence="1" id="KW-0812">Transmembrane</keyword>
<evidence type="ECO:0000313" key="3">
    <source>
        <dbReference type="Proteomes" id="UP000006008"/>
    </source>
</evidence>
<feature type="transmembrane region" description="Helical" evidence="1">
    <location>
        <begin position="85"/>
        <end position="104"/>
    </location>
</feature>
<dbReference type="OrthoDB" id="1047115at2"/>
<proteinExistence type="predicted"/>
<feature type="transmembrane region" description="Helical" evidence="1">
    <location>
        <begin position="55"/>
        <end position="73"/>
    </location>
</feature>
<dbReference type="Proteomes" id="UP000006008">
    <property type="component" value="Unassembled WGS sequence"/>
</dbReference>
<keyword evidence="1" id="KW-0472">Membrane</keyword>
<accession>G5HBG5</accession>
<gene>
    <name evidence="2" type="ORF">HMPREF9450_01980</name>
</gene>
<dbReference type="EMBL" id="ADLD01000013">
    <property type="protein sequence ID" value="EHB91931.1"/>
    <property type="molecule type" value="Genomic_DNA"/>
</dbReference>
<evidence type="ECO:0000256" key="1">
    <source>
        <dbReference type="SAM" id="Phobius"/>
    </source>
</evidence>
<dbReference type="STRING" id="742725.HMPREF9450_01980"/>
<keyword evidence="1" id="KW-1133">Transmembrane helix</keyword>